<dbReference type="InterPro" id="IPR034751">
    <property type="entry name" value="Yippee"/>
</dbReference>
<evidence type="ECO:0000313" key="7">
    <source>
        <dbReference type="Proteomes" id="UP001165090"/>
    </source>
</evidence>
<dbReference type="InterPro" id="IPR039058">
    <property type="entry name" value="Yippee_fam"/>
</dbReference>
<gene>
    <name evidence="6" type="ORF">VaNZ11_012587</name>
</gene>
<dbReference type="Pfam" id="PF03226">
    <property type="entry name" value="Yippee-Mis18"/>
    <property type="match status" value="1"/>
</dbReference>
<keyword evidence="7" id="KW-1185">Reference proteome</keyword>
<dbReference type="PANTHER" id="PTHR13848">
    <property type="entry name" value="PROTEIN YIPPEE-LIKE CG15309-RELATED"/>
    <property type="match status" value="1"/>
</dbReference>
<accession>A0ABQ5SE81</accession>
<dbReference type="EMBL" id="BSDZ01000079">
    <property type="protein sequence ID" value="GLI68237.1"/>
    <property type="molecule type" value="Genomic_DNA"/>
</dbReference>
<comment type="similarity">
    <text evidence="1 4">Belongs to the yippee family.</text>
</comment>
<protein>
    <recommendedName>
        <fullName evidence="4">Protein yippee-like</fullName>
    </recommendedName>
</protein>
<evidence type="ECO:0000256" key="1">
    <source>
        <dbReference type="ARBA" id="ARBA00005613"/>
    </source>
</evidence>
<evidence type="ECO:0000256" key="2">
    <source>
        <dbReference type="ARBA" id="ARBA00022723"/>
    </source>
</evidence>
<sequence length="143" mass="16084">ARIHAAVRKNCVLIYISFPICNLPSLAPENGMGRPFKQYLSGPRIYSCATCRAHAADHDDIISKAFQGRHGRAYLINNAVNVTLGPKEERVLITGLHTVADIYCTSCNTVLGWKYEHAFEESQKYKEGKYIIEKAKVLKEGNW</sequence>
<evidence type="ECO:0000256" key="3">
    <source>
        <dbReference type="ARBA" id="ARBA00022833"/>
    </source>
</evidence>
<name>A0ABQ5SE81_9CHLO</name>
<proteinExistence type="inferred from homology"/>
<evidence type="ECO:0000259" key="5">
    <source>
        <dbReference type="PROSITE" id="PS51792"/>
    </source>
</evidence>
<dbReference type="Proteomes" id="UP001165090">
    <property type="component" value="Unassembled WGS sequence"/>
</dbReference>
<keyword evidence="2" id="KW-0479">Metal-binding</keyword>
<feature type="domain" description="Yippee" evidence="5">
    <location>
        <begin position="44"/>
        <end position="141"/>
    </location>
</feature>
<keyword evidence="3" id="KW-0862">Zinc</keyword>
<dbReference type="InterPro" id="IPR004910">
    <property type="entry name" value="Yippee/Mis18/Cereblon"/>
</dbReference>
<evidence type="ECO:0000313" key="6">
    <source>
        <dbReference type="EMBL" id="GLI68237.1"/>
    </source>
</evidence>
<evidence type="ECO:0000256" key="4">
    <source>
        <dbReference type="RuleBase" id="RU110713"/>
    </source>
</evidence>
<feature type="non-terminal residue" evidence="6">
    <location>
        <position position="1"/>
    </location>
</feature>
<comment type="caution">
    <text evidence="6">The sequence shown here is derived from an EMBL/GenBank/DDBJ whole genome shotgun (WGS) entry which is preliminary data.</text>
</comment>
<dbReference type="PROSITE" id="PS51792">
    <property type="entry name" value="YIPPEE"/>
    <property type="match status" value="1"/>
</dbReference>
<reference evidence="6 7" key="1">
    <citation type="journal article" date="2023" name="IScience">
        <title>Expanded male sex-determining region conserved during the evolution of homothallism in the green alga Volvox.</title>
        <authorList>
            <person name="Yamamoto K."/>
            <person name="Matsuzaki R."/>
            <person name="Mahakham W."/>
            <person name="Heman W."/>
            <person name="Sekimoto H."/>
            <person name="Kawachi M."/>
            <person name="Minakuchi Y."/>
            <person name="Toyoda A."/>
            <person name="Nozaki H."/>
        </authorList>
    </citation>
    <scope>NUCLEOTIDE SEQUENCE [LARGE SCALE GENOMIC DNA]</scope>
    <source>
        <strain evidence="6 7">NIES-4468</strain>
    </source>
</reference>
<organism evidence="6 7">
    <name type="scientific">Volvox africanus</name>
    <dbReference type="NCBI Taxonomy" id="51714"/>
    <lineage>
        <taxon>Eukaryota</taxon>
        <taxon>Viridiplantae</taxon>
        <taxon>Chlorophyta</taxon>
        <taxon>core chlorophytes</taxon>
        <taxon>Chlorophyceae</taxon>
        <taxon>CS clade</taxon>
        <taxon>Chlamydomonadales</taxon>
        <taxon>Volvocaceae</taxon>
        <taxon>Volvox</taxon>
    </lineage>
</organism>